<evidence type="ECO:0000256" key="3">
    <source>
        <dbReference type="ARBA" id="ARBA00022801"/>
    </source>
</evidence>
<evidence type="ECO:0000313" key="5">
    <source>
        <dbReference type="EMBL" id="MBA8889481.1"/>
    </source>
</evidence>
<evidence type="ECO:0000256" key="1">
    <source>
        <dbReference type="ARBA" id="ARBA00005290"/>
    </source>
</evidence>
<organism evidence="5 6">
    <name type="scientific">Dokdonella fugitiva</name>
    <dbReference type="NCBI Taxonomy" id="328517"/>
    <lineage>
        <taxon>Bacteria</taxon>
        <taxon>Pseudomonadati</taxon>
        <taxon>Pseudomonadota</taxon>
        <taxon>Gammaproteobacteria</taxon>
        <taxon>Lysobacterales</taxon>
        <taxon>Rhodanobacteraceae</taxon>
        <taxon>Dokdonella</taxon>
    </lineage>
</organism>
<dbReference type="InterPro" id="IPR052705">
    <property type="entry name" value="Gliding_Motility_GTPase"/>
</dbReference>
<keyword evidence="6" id="KW-1185">Reference proteome</keyword>
<dbReference type="EMBL" id="JACGXL010000007">
    <property type="protein sequence ID" value="MBA8889481.1"/>
    <property type="molecule type" value="Genomic_DNA"/>
</dbReference>
<comment type="caution">
    <text evidence="5">The sequence shown here is derived from an EMBL/GenBank/DDBJ whole genome shotgun (WGS) entry which is preliminary data.</text>
</comment>
<accession>A0A839FBG6</accession>
<evidence type="ECO:0008006" key="7">
    <source>
        <dbReference type="Google" id="ProtNLM"/>
    </source>
</evidence>
<dbReference type="Proteomes" id="UP000550401">
    <property type="component" value="Unassembled WGS sequence"/>
</dbReference>
<evidence type="ECO:0000313" key="6">
    <source>
        <dbReference type="Proteomes" id="UP000550401"/>
    </source>
</evidence>
<dbReference type="SUPFAM" id="SSF52540">
    <property type="entry name" value="P-loop containing nucleoside triphosphate hydrolases"/>
    <property type="match status" value="1"/>
</dbReference>
<dbReference type="Pfam" id="PF03029">
    <property type="entry name" value="ATP_bind_1"/>
    <property type="match status" value="1"/>
</dbReference>
<keyword evidence="2" id="KW-0547">Nucleotide-binding</keyword>
<evidence type="ECO:0000256" key="2">
    <source>
        <dbReference type="ARBA" id="ARBA00022741"/>
    </source>
</evidence>
<dbReference type="RefSeq" id="WP_182532528.1">
    <property type="nucleotide sequence ID" value="NZ_JACGXL010000007.1"/>
</dbReference>
<dbReference type="InterPro" id="IPR027417">
    <property type="entry name" value="P-loop_NTPase"/>
</dbReference>
<name>A0A839FBG6_9GAMM</name>
<dbReference type="PANTHER" id="PTHR42708:SF1">
    <property type="entry name" value="GLIDING MOTILITY PROTEIN MGLA"/>
    <property type="match status" value="1"/>
</dbReference>
<dbReference type="GO" id="GO:0005525">
    <property type="term" value="F:GTP binding"/>
    <property type="evidence" value="ECO:0007669"/>
    <property type="project" value="UniProtKB-KW"/>
</dbReference>
<dbReference type="PANTHER" id="PTHR42708">
    <property type="entry name" value="ATP/GTP-BINDING PROTEIN-RELATED"/>
    <property type="match status" value="1"/>
</dbReference>
<dbReference type="Gene3D" id="3.40.50.300">
    <property type="entry name" value="P-loop containing nucleotide triphosphate hydrolases"/>
    <property type="match status" value="1"/>
</dbReference>
<reference evidence="5 6" key="1">
    <citation type="submission" date="2020-07" db="EMBL/GenBank/DDBJ databases">
        <title>Genomic Encyclopedia of Type Strains, Phase IV (KMG-V): Genome sequencing to study the core and pangenomes of soil and plant-associated prokaryotes.</title>
        <authorList>
            <person name="Whitman W."/>
        </authorList>
    </citation>
    <scope>NUCLEOTIDE SEQUENCE [LARGE SCALE GENOMIC DNA]</scope>
    <source>
        <strain evidence="5 6">RH2WT43</strain>
    </source>
</reference>
<keyword evidence="4" id="KW-0342">GTP-binding</keyword>
<gene>
    <name evidence="5" type="ORF">FHW12_003727</name>
</gene>
<protein>
    <recommendedName>
        <fullName evidence="7">Signal recognition particle receptor subunit beta</fullName>
    </recommendedName>
</protein>
<dbReference type="AlphaFoldDB" id="A0A839FBG6"/>
<dbReference type="InterPro" id="IPR004130">
    <property type="entry name" value="Gpn"/>
</dbReference>
<sequence length="180" mass="19171">MPDTASESLVAKLVFAGPVGAGKTTAIRSVTDSEPISTEMTLSEPAMGEKTTTTVALDFSAATLDDGTPLLVYGLPGQERFAHMRPIVLEGAFGVVVVLDGSAIDIADQCEHWLREIRAHRAGMPMVIGITHTDAVAEFSLGPVRAAIRRCGAPVPTFTFDARDREQVAHLVRALLVTME</sequence>
<dbReference type="CDD" id="cd00882">
    <property type="entry name" value="Ras_like_GTPase"/>
    <property type="match status" value="1"/>
</dbReference>
<keyword evidence="3" id="KW-0378">Hydrolase</keyword>
<dbReference type="GO" id="GO:0016787">
    <property type="term" value="F:hydrolase activity"/>
    <property type="evidence" value="ECO:0007669"/>
    <property type="project" value="UniProtKB-KW"/>
</dbReference>
<evidence type="ECO:0000256" key="4">
    <source>
        <dbReference type="ARBA" id="ARBA00023134"/>
    </source>
</evidence>
<comment type="similarity">
    <text evidence="1">Belongs to the GPN-loop GTPase family.</text>
</comment>
<proteinExistence type="inferred from homology"/>